<dbReference type="Proteomes" id="UP000801492">
    <property type="component" value="Unassembled WGS sequence"/>
</dbReference>
<evidence type="ECO:0000313" key="3">
    <source>
        <dbReference type="Proteomes" id="UP000801492"/>
    </source>
</evidence>
<keyword evidence="3" id="KW-1185">Reference proteome</keyword>
<feature type="compositionally biased region" description="Acidic residues" evidence="1">
    <location>
        <begin position="42"/>
        <end position="51"/>
    </location>
</feature>
<protein>
    <submittedName>
        <fullName evidence="2">Uncharacterized protein</fullName>
    </submittedName>
</protein>
<feature type="region of interest" description="Disordered" evidence="1">
    <location>
        <begin position="14"/>
        <end position="53"/>
    </location>
</feature>
<dbReference type="EMBL" id="VTPC01090646">
    <property type="protein sequence ID" value="KAF2882186.1"/>
    <property type="molecule type" value="Genomic_DNA"/>
</dbReference>
<evidence type="ECO:0000256" key="1">
    <source>
        <dbReference type="SAM" id="MobiDB-lite"/>
    </source>
</evidence>
<gene>
    <name evidence="2" type="ORF">ILUMI_23987</name>
</gene>
<accession>A0A8K0CB45</accession>
<evidence type="ECO:0000313" key="2">
    <source>
        <dbReference type="EMBL" id="KAF2882186.1"/>
    </source>
</evidence>
<name>A0A8K0CB45_IGNLU</name>
<organism evidence="2 3">
    <name type="scientific">Ignelater luminosus</name>
    <name type="common">Cucubano</name>
    <name type="synonym">Pyrophorus luminosus</name>
    <dbReference type="NCBI Taxonomy" id="2038154"/>
    <lineage>
        <taxon>Eukaryota</taxon>
        <taxon>Metazoa</taxon>
        <taxon>Ecdysozoa</taxon>
        <taxon>Arthropoda</taxon>
        <taxon>Hexapoda</taxon>
        <taxon>Insecta</taxon>
        <taxon>Pterygota</taxon>
        <taxon>Neoptera</taxon>
        <taxon>Endopterygota</taxon>
        <taxon>Coleoptera</taxon>
        <taxon>Polyphaga</taxon>
        <taxon>Elateriformia</taxon>
        <taxon>Elateroidea</taxon>
        <taxon>Elateridae</taxon>
        <taxon>Agrypninae</taxon>
        <taxon>Pyrophorini</taxon>
        <taxon>Ignelater</taxon>
    </lineage>
</organism>
<comment type="caution">
    <text evidence="2">The sequence shown here is derived from an EMBL/GenBank/DDBJ whole genome shotgun (WGS) entry which is preliminary data.</text>
</comment>
<feature type="compositionally biased region" description="Basic and acidic residues" evidence="1">
    <location>
        <begin position="32"/>
        <end position="41"/>
    </location>
</feature>
<proteinExistence type="predicted"/>
<sequence length="143" mass="16477">MSWLGLEQAQTAVFAISDSDMKDENQIEEGDAVEHVDKDHETEGEDDDDEEASYHIKEKLKRNSKMRMCLGQKKTVHPQILTIPNIQKCSLKQERQLQQIGRGNCDSLNTKDNKAVAVRWYHNKVVNMASNLIEIEPQDEVRR</sequence>
<dbReference type="AlphaFoldDB" id="A0A8K0CB45"/>
<reference evidence="2" key="1">
    <citation type="submission" date="2019-08" db="EMBL/GenBank/DDBJ databases">
        <title>The genome of the North American firefly Photinus pyralis.</title>
        <authorList>
            <consortium name="Photinus pyralis genome working group"/>
            <person name="Fallon T.R."/>
            <person name="Sander Lower S.E."/>
            <person name="Weng J.-K."/>
        </authorList>
    </citation>
    <scope>NUCLEOTIDE SEQUENCE</scope>
    <source>
        <strain evidence="2">TRF0915ILg1</strain>
        <tissue evidence="2">Whole body</tissue>
    </source>
</reference>